<dbReference type="Pfam" id="PF00583">
    <property type="entry name" value="Acetyltransf_1"/>
    <property type="match status" value="1"/>
</dbReference>
<dbReference type="InterPro" id="IPR050832">
    <property type="entry name" value="Bact_Acetyltransf"/>
</dbReference>
<keyword evidence="1" id="KW-0808">Transferase</keyword>
<reference evidence="4 5" key="1">
    <citation type="submission" date="2020-08" db="EMBL/GenBank/DDBJ databases">
        <title>Sequencing the genomes of 1000 actinobacteria strains.</title>
        <authorList>
            <person name="Klenk H.-P."/>
        </authorList>
    </citation>
    <scope>NUCLEOTIDE SEQUENCE [LARGE SCALE GENOMIC DNA]</scope>
    <source>
        <strain evidence="4 5">DSM 43582</strain>
    </source>
</reference>
<dbReference type="InterPro" id="IPR000182">
    <property type="entry name" value="GNAT_dom"/>
</dbReference>
<keyword evidence="5" id="KW-1185">Reference proteome</keyword>
<dbReference type="GO" id="GO:0005840">
    <property type="term" value="C:ribosome"/>
    <property type="evidence" value="ECO:0007669"/>
    <property type="project" value="UniProtKB-KW"/>
</dbReference>
<keyword evidence="4" id="KW-0687">Ribonucleoprotein</keyword>
<keyword evidence="4" id="KW-0689">Ribosomal protein</keyword>
<name>A0A7W9PG62_9NOCA</name>
<dbReference type="PANTHER" id="PTHR43877">
    <property type="entry name" value="AMINOALKYLPHOSPHONATE N-ACETYLTRANSFERASE-RELATED-RELATED"/>
    <property type="match status" value="1"/>
</dbReference>
<dbReference type="Gene3D" id="3.40.630.30">
    <property type="match status" value="1"/>
</dbReference>
<dbReference type="PROSITE" id="PS51186">
    <property type="entry name" value="GNAT"/>
    <property type="match status" value="1"/>
</dbReference>
<dbReference type="InterPro" id="IPR016181">
    <property type="entry name" value="Acyl_CoA_acyltransferase"/>
</dbReference>
<dbReference type="GO" id="GO:0016747">
    <property type="term" value="F:acyltransferase activity, transferring groups other than amino-acyl groups"/>
    <property type="evidence" value="ECO:0007669"/>
    <property type="project" value="InterPro"/>
</dbReference>
<dbReference type="EMBL" id="JACHIT010000002">
    <property type="protein sequence ID" value="MBB5915310.1"/>
    <property type="molecule type" value="Genomic_DNA"/>
</dbReference>
<proteinExistence type="predicted"/>
<sequence length="179" mass="18866">MSDIPVIVDRAGLWDAEALSDVAAATFPLACPPDLDSEDIETFIARILSGDRFGDYLADPGHTVLKAVAGGDIVGYAMLVTGAPADPAVSAALGDRPVLEISKLYVLPDHHGAGVSTALMRAAVDNARHGGFAGVWLGVNQNNGRAQRFYAKHGFRTVGEKTTTVGSVICQDYVMQKEL</sequence>
<evidence type="ECO:0000259" key="3">
    <source>
        <dbReference type="PROSITE" id="PS51186"/>
    </source>
</evidence>
<feature type="domain" description="N-acetyltransferase" evidence="3">
    <location>
        <begin position="6"/>
        <end position="179"/>
    </location>
</feature>
<evidence type="ECO:0000313" key="4">
    <source>
        <dbReference type="EMBL" id="MBB5915310.1"/>
    </source>
</evidence>
<protein>
    <submittedName>
        <fullName evidence="4">Ribosomal protein S18 acetylase RimI-like enzyme</fullName>
    </submittedName>
</protein>
<comment type="caution">
    <text evidence="4">The sequence shown here is derived from an EMBL/GenBank/DDBJ whole genome shotgun (WGS) entry which is preliminary data.</text>
</comment>
<evidence type="ECO:0000256" key="2">
    <source>
        <dbReference type="ARBA" id="ARBA00023315"/>
    </source>
</evidence>
<evidence type="ECO:0000313" key="5">
    <source>
        <dbReference type="Proteomes" id="UP000540412"/>
    </source>
</evidence>
<keyword evidence="2" id="KW-0012">Acyltransferase</keyword>
<dbReference type="Proteomes" id="UP000540412">
    <property type="component" value="Unassembled WGS sequence"/>
</dbReference>
<evidence type="ECO:0000256" key="1">
    <source>
        <dbReference type="ARBA" id="ARBA00022679"/>
    </source>
</evidence>
<dbReference type="SUPFAM" id="SSF55729">
    <property type="entry name" value="Acyl-CoA N-acyltransferases (Nat)"/>
    <property type="match status" value="1"/>
</dbReference>
<dbReference type="AlphaFoldDB" id="A0A7W9PG62"/>
<accession>A0A7W9PG62</accession>
<gene>
    <name evidence="4" type="ORF">BJY24_004222</name>
</gene>
<organism evidence="4 5">
    <name type="scientific">Nocardia transvalensis</name>
    <dbReference type="NCBI Taxonomy" id="37333"/>
    <lineage>
        <taxon>Bacteria</taxon>
        <taxon>Bacillati</taxon>
        <taxon>Actinomycetota</taxon>
        <taxon>Actinomycetes</taxon>
        <taxon>Mycobacteriales</taxon>
        <taxon>Nocardiaceae</taxon>
        <taxon>Nocardia</taxon>
    </lineage>
</organism>
<dbReference type="CDD" id="cd04301">
    <property type="entry name" value="NAT_SF"/>
    <property type="match status" value="1"/>
</dbReference>